<evidence type="ECO:0000256" key="8">
    <source>
        <dbReference type="ARBA" id="ARBA00023306"/>
    </source>
</evidence>
<proteinExistence type="inferred from homology"/>
<evidence type="ECO:0000256" key="7">
    <source>
        <dbReference type="ARBA" id="ARBA00022984"/>
    </source>
</evidence>
<evidence type="ECO:0000256" key="2">
    <source>
        <dbReference type="ARBA" id="ARBA00004752"/>
    </source>
</evidence>
<keyword evidence="5 12" id="KW-0808">Transferase</keyword>
<comment type="similarity">
    <text evidence="10 12">Belongs to the EPSP synthase family. MurA subfamily.</text>
</comment>
<keyword evidence="8 12" id="KW-0131">Cell cycle</keyword>
<dbReference type="PANTHER" id="PTHR43783:SF2">
    <property type="entry name" value="UDP-N-ACETYLGLUCOSAMINE 1-CARBOXYVINYLTRANSFERASE 2"/>
    <property type="match status" value="1"/>
</dbReference>
<dbReference type="Gene3D" id="3.65.10.10">
    <property type="entry name" value="Enolpyruvate transferase domain"/>
    <property type="match status" value="2"/>
</dbReference>
<dbReference type="SUPFAM" id="SSF55205">
    <property type="entry name" value="EPT/RTPC-like"/>
    <property type="match status" value="1"/>
</dbReference>
<dbReference type="InterPro" id="IPR001986">
    <property type="entry name" value="Enolpyruvate_Tfrase_dom"/>
</dbReference>
<comment type="caution">
    <text evidence="14">The sequence shown here is derived from an EMBL/GenBank/DDBJ whole genome shotgun (WGS) entry which is preliminary data.</text>
</comment>
<dbReference type="Proteomes" id="UP001314241">
    <property type="component" value="Unassembled WGS sequence"/>
</dbReference>
<gene>
    <name evidence="12" type="primary">murA</name>
    <name evidence="14" type="ORF">R54876_GBNLAHCA_01199</name>
</gene>
<feature type="binding site" evidence="12">
    <location>
        <position position="92"/>
    </location>
    <ligand>
        <name>UDP-N-acetyl-alpha-D-glucosamine</name>
        <dbReference type="ChEBI" id="CHEBI:57705"/>
    </ligand>
</feature>
<dbReference type="NCBIfam" id="TIGR01072">
    <property type="entry name" value="murA"/>
    <property type="match status" value="1"/>
</dbReference>
<evidence type="ECO:0000256" key="12">
    <source>
        <dbReference type="HAMAP-Rule" id="MF_00111"/>
    </source>
</evidence>
<dbReference type="InterPro" id="IPR005750">
    <property type="entry name" value="UDP_GlcNAc_COvinyl_MurA"/>
</dbReference>
<sequence>MAKIIINGGHRIHGEVTIGGAKNSTVALIPAAILADSPVKFDTVPQILDVKNLQLILQAMNVSSTFENGNLSIDPTTIRESDLPSGAIKSLRASYYFMGALLGRFGRATVTFPGGDNLGRRPIDQHIKGFEALGATVTESNDIIHIDASDHGLIGARVALDTVSVGATINIILAAVKAKGQTIIENAAKEPEIIDIVTFLNNMGANIRGAGTDTIRITGVDTLIARNTHTVIPDRIEAGTYMSMAAAFGDGVTVRNVIPEHLESYTSKLIEMGVNLEIGEDAVHIFPSEKLQPVSIKTMPYPGFATDLQQPVTPLLLMAEGESTIYDTIYPKRVRHIAELRRMGGDIATVKPGEIKIGHSDRLIGTTVEAAEIRAGAALIIAGIMADGTTVINNADHILRGYDRIQEKLTNLGVDIAIEGIDLINLMP</sequence>
<keyword evidence="15" id="KW-1185">Reference proteome</keyword>
<evidence type="ECO:0000256" key="10">
    <source>
        <dbReference type="ARBA" id="ARBA00038367"/>
    </source>
</evidence>
<evidence type="ECO:0000313" key="15">
    <source>
        <dbReference type="Proteomes" id="UP001314241"/>
    </source>
</evidence>
<evidence type="ECO:0000259" key="13">
    <source>
        <dbReference type="Pfam" id="PF00275"/>
    </source>
</evidence>
<dbReference type="NCBIfam" id="NF006873">
    <property type="entry name" value="PRK09369.1"/>
    <property type="match status" value="1"/>
</dbReference>
<feature type="binding site" evidence="12">
    <location>
        <begin position="121"/>
        <end position="125"/>
    </location>
    <ligand>
        <name>UDP-N-acetyl-alpha-D-glucosamine</name>
        <dbReference type="ChEBI" id="CHEBI:57705"/>
    </ligand>
</feature>
<evidence type="ECO:0000256" key="11">
    <source>
        <dbReference type="ARBA" id="ARBA00047527"/>
    </source>
</evidence>
<keyword evidence="7 12" id="KW-0573">Peptidoglycan synthesis</keyword>
<reference evidence="14 15" key="1">
    <citation type="submission" date="2024-01" db="EMBL/GenBank/DDBJ databases">
        <authorList>
            <person name="Botero Cardona J."/>
        </authorList>
    </citation>
    <scope>NUCLEOTIDE SEQUENCE [LARGE SCALE GENOMIC DNA]</scope>
    <source>
        <strain evidence="14 15">LMG 33000</strain>
    </source>
</reference>
<feature type="binding site" evidence="12">
    <location>
        <position position="307"/>
    </location>
    <ligand>
        <name>UDP-N-acetyl-alpha-D-glucosamine</name>
        <dbReference type="ChEBI" id="CHEBI:57705"/>
    </ligand>
</feature>
<name>A0ABP0EQP3_9LACO</name>
<dbReference type="RefSeq" id="WP_349642168.1">
    <property type="nucleotide sequence ID" value="NZ_CAWVOH010000002.1"/>
</dbReference>
<evidence type="ECO:0000313" key="14">
    <source>
        <dbReference type="EMBL" id="CAK8054625.1"/>
    </source>
</evidence>
<evidence type="ECO:0000256" key="4">
    <source>
        <dbReference type="ARBA" id="ARBA00022618"/>
    </source>
</evidence>
<evidence type="ECO:0000256" key="9">
    <source>
        <dbReference type="ARBA" id="ARBA00023316"/>
    </source>
</evidence>
<keyword evidence="9 12" id="KW-0961">Cell wall biogenesis/degradation</keyword>
<keyword evidence="4 12" id="KW-0132">Cell division</keyword>
<feature type="domain" description="Enolpyruvate transferase" evidence="13">
    <location>
        <begin position="7"/>
        <end position="409"/>
    </location>
</feature>
<dbReference type="Pfam" id="PF00275">
    <property type="entry name" value="EPSP_synthase"/>
    <property type="match status" value="1"/>
</dbReference>
<evidence type="ECO:0000256" key="3">
    <source>
        <dbReference type="ARBA" id="ARBA00022490"/>
    </source>
</evidence>
<dbReference type="CDD" id="cd01555">
    <property type="entry name" value="UdpNAET"/>
    <property type="match status" value="1"/>
</dbReference>
<evidence type="ECO:0000256" key="1">
    <source>
        <dbReference type="ARBA" id="ARBA00004496"/>
    </source>
</evidence>
<dbReference type="EMBL" id="CAWVOH010000002">
    <property type="protein sequence ID" value="CAK8054625.1"/>
    <property type="molecule type" value="Genomic_DNA"/>
</dbReference>
<organism evidence="14 15">
    <name type="scientific">Eupransor demetentiae</name>
    <dbReference type="NCBI Taxonomy" id="3109584"/>
    <lineage>
        <taxon>Bacteria</taxon>
        <taxon>Bacillati</taxon>
        <taxon>Bacillota</taxon>
        <taxon>Bacilli</taxon>
        <taxon>Lactobacillales</taxon>
        <taxon>Lactobacillaceae</taxon>
        <taxon>Eupransor</taxon>
    </lineage>
</organism>
<dbReference type="PANTHER" id="PTHR43783">
    <property type="entry name" value="UDP-N-ACETYLGLUCOSAMINE 1-CARBOXYVINYLTRANSFERASE"/>
    <property type="match status" value="1"/>
</dbReference>
<dbReference type="HAMAP" id="MF_00111">
    <property type="entry name" value="MurA"/>
    <property type="match status" value="1"/>
</dbReference>
<feature type="binding site" evidence="12">
    <location>
        <begin position="22"/>
        <end position="23"/>
    </location>
    <ligand>
        <name>phosphoenolpyruvate</name>
        <dbReference type="ChEBI" id="CHEBI:58702"/>
    </ligand>
</feature>
<dbReference type="InterPro" id="IPR013792">
    <property type="entry name" value="RNA3'P_cycl/enolpyr_Trfase_a/b"/>
</dbReference>
<evidence type="ECO:0000256" key="5">
    <source>
        <dbReference type="ARBA" id="ARBA00022679"/>
    </source>
</evidence>
<dbReference type="InterPro" id="IPR050068">
    <property type="entry name" value="MurA_subfamily"/>
</dbReference>
<keyword evidence="3 12" id="KW-0963">Cytoplasm</keyword>
<evidence type="ECO:0000256" key="6">
    <source>
        <dbReference type="ARBA" id="ARBA00022960"/>
    </source>
</evidence>
<dbReference type="NCBIfam" id="NF009470">
    <property type="entry name" value="PRK12830.1"/>
    <property type="match status" value="1"/>
</dbReference>
<keyword evidence="6 12" id="KW-0133">Cell shape</keyword>
<comment type="pathway">
    <text evidence="2 12">Cell wall biogenesis; peptidoglycan biosynthesis.</text>
</comment>
<protein>
    <recommendedName>
        <fullName evidence="12">UDP-N-acetylglucosamine 1-carboxyvinyltransferase</fullName>
        <ecNumber evidence="12">2.5.1.7</ecNumber>
    </recommendedName>
    <alternativeName>
        <fullName evidence="12">Enoylpyruvate transferase</fullName>
    </alternativeName>
    <alternativeName>
        <fullName evidence="12">UDP-N-acetylglucosamine enolpyruvyl transferase</fullName>
        <shortName evidence="12">EPT</shortName>
    </alternativeName>
</protein>
<comment type="caution">
    <text evidence="12">Lacks conserved residue(s) required for the propagation of feature annotation.</text>
</comment>
<dbReference type="EC" id="2.5.1.7" evidence="12"/>
<comment type="catalytic activity">
    <reaction evidence="11 12">
        <text>phosphoenolpyruvate + UDP-N-acetyl-alpha-D-glucosamine = UDP-N-acetyl-3-O-(1-carboxyvinyl)-alpha-D-glucosamine + phosphate</text>
        <dbReference type="Rhea" id="RHEA:18681"/>
        <dbReference type="ChEBI" id="CHEBI:43474"/>
        <dbReference type="ChEBI" id="CHEBI:57705"/>
        <dbReference type="ChEBI" id="CHEBI:58702"/>
        <dbReference type="ChEBI" id="CHEBI:68483"/>
        <dbReference type="EC" id="2.5.1.7"/>
    </reaction>
</comment>
<accession>A0ABP0EQP3</accession>
<comment type="subcellular location">
    <subcellularLocation>
        <location evidence="1 12">Cytoplasm</location>
    </subcellularLocation>
</comment>
<feature type="active site" description="Proton donor" evidence="12">
    <location>
        <position position="116"/>
    </location>
</feature>
<dbReference type="GO" id="GO:0008760">
    <property type="term" value="F:UDP-N-acetylglucosamine 1-carboxyvinyltransferase activity"/>
    <property type="evidence" value="ECO:0007669"/>
    <property type="project" value="UniProtKB-EC"/>
</dbReference>
<feature type="binding site" evidence="12">
    <location>
        <position position="329"/>
    </location>
    <ligand>
        <name>UDP-N-acetyl-alpha-D-glucosamine</name>
        <dbReference type="ChEBI" id="CHEBI:57705"/>
    </ligand>
</feature>
<comment type="function">
    <text evidence="12">Cell wall formation. Adds enolpyruvyl to UDP-N-acetylglucosamine.</text>
</comment>
<dbReference type="InterPro" id="IPR036968">
    <property type="entry name" value="Enolpyruvate_Tfrase_sf"/>
</dbReference>